<dbReference type="CDD" id="cd18032">
    <property type="entry name" value="DEXHc_RE_I_III_res"/>
    <property type="match status" value="1"/>
</dbReference>
<dbReference type="GO" id="GO:0005524">
    <property type="term" value="F:ATP binding"/>
    <property type="evidence" value="ECO:0007669"/>
    <property type="project" value="UniProtKB-KW"/>
</dbReference>
<dbReference type="Pfam" id="PF04313">
    <property type="entry name" value="HSDR_N"/>
    <property type="match status" value="1"/>
</dbReference>
<dbReference type="Pfam" id="PF13643">
    <property type="entry name" value="DUF4145"/>
    <property type="match status" value="1"/>
</dbReference>
<dbReference type="KEGG" id="bprl:CL2_30890"/>
<keyword evidence="4" id="KW-0378">Hydrolase</keyword>
<dbReference type="InterPro" id="IPR027417">
    <property type="entry name" value="P-loop_NTPase"/>
</dbReference>
<dbReference type="Pfam" id="PF08463">
    <property type="entry name" value="EcoEI_R_C"/>
    <property type="match status" value="1"/>
</dbReference>
<keyword evidence="4" id="KW-0547">Nucleotide-binding</keyword>
<keyword evidence="1" id="KW-0175">Coiled coil</keyword>
<dbReference type="EMBL" id="CZAU01000007">
    <property type="protein sequence ID" value="CUP26571.1"/>
    <property type="molecule type" value="Genomic_DNA"/>
</dbReference>
<organism evidence="4 6">
    <name type="scientific">Anaerostipes hadrus</name>
    <dbReference type="NCBI Taxonomy" id="649756"/>
    <lineage>
        <taxon>Bacteria</taxon>
        <taxon>Bacillati</taxon>
        <taxon>Bacillota</taxon>
        <taxon>Clostridia</taxon>
        <taxon>Lachnospirales</taxon>
        <taxon>Lachnospiraceae</taxon>
        <taxon>Anaerostipes</taxon>
    </lineage>
</organism>
<dbReference type="InterPro" id="IPR050742">
    <property type="entry name" value="Helicase_Restrict-Modif_Enz"/>
</dbReference>
<feature type="coiled-coil region" evidence="1">
    <location>
        <begin position="146"/>
        <end position="187"/>
    </location>
</feature>
<reference evidence="5 7" key="3">
    <citation type="submission" date="2015-09" db="EMBL/GenBank/DDBJ databases">
        <authorList>
            <consortium name="Pathogen Informatics"/>
        </authorList>
    </citation>
    <scope>NUCLEOTIDE SEQUENCE [LARGE SCALE GENOMIC DNA]</scope>
    <source>
        <strain evidence="5 7">2789STDY5834908</strain>
    </source>
</reference>
<evidence type="ECO:0000313" key="6">
    <source>
        <dbReference type="Proteomes" id="UP000008960"/>
    </source>
</evidence>
<dbReference type="InterPro" id="IPR001650">
    <property type="entry name" value="Helicase_C-like"/>
</dbReference>
<dbReference type="Gene3D" id="3.90.1570.30">
    <property type="match status" value="1"/>
</dbReference>
<dbReference type="GO" id="GO:0004386">
    <property type="term" value="F:helicase activity"/>
    <property type="evidence" value="ECO:0007669"/>
    <property type="project" value="UniProtKB-KW"/>
</dbReference>
<dbReference type="GO" id="GO:0009035">
    <property type="term" value="F:type I site-specific deoxyribonuclease activity"/>
    <property type="evidence" value="ECO:0007669"/>
    <property type="project" value="UniProtKB-EC"/>
</dbReference>
<dbReference type="EC" id="3.1.21.3" evidence="4 5"/>
<gene>
    <name evidence="5" type="primary">hsdR_2</name>
    <name evidence="4" type="ORF">CL2_30890</name>
    <name evidence="5" type="ORF">ERS852520_00966</name>
</gene>
<dbReference type="PANTHER" id="PTHR47396:SF1">
    <property type="entry name" value="ATP-DEPENDENT HELICASE IRC3-RELATED"/>
    <property type="match status" value="1"/>
</dbReference>
<dbReference type="PROSITE" id="PS51192">
    <property type="entry name" value="HELICASE_ATP_BIND_1"/>
    <property type="match status" value="1"/>
</dbReference>
<evidence type="ECO:0000256" key="1">
    <source>
        <dbReference type="SAM" id="Coils"/>
    </source>
</evidence>
<dbReference type="OrthoDB" id="9758243at2"/>
<dbReference type="InterPro" id="IPR014001">
    <property type="entry name" value="Helicase_ATP-bd"/>
</dbReference>
<dbReference type="REBASE" id="32119">
    <property type="entry name" value="AhaSSC2ORF30830P"/>
</dbReference>
<feature type="domain" description="Helicase ATP-binding" evidence="2">
    <location>
        <begin position="358"/>
        <end position="519"/>
    </location>
</feature>
<name>D4MWT6_ANAHA</name>
<dbReference type="PANTHER" id="PTHR47396">
    <property type="entry name" value="TYPE I RESTRICTION ENZYME ECOKI R PROTEIN"/>
    <property type="match status" value="1"/>
</dbReference>
<reference evidence="4 6" key="2">
    <citation type="submission" date="2010-03" db="EMBL/GenBank/DDBJ databases">
        <authorList>
            <person name="Pajon A."/>
        </authorList>
    </citation>
    <scope>NUCLEOTIDE SEQUENCE [LARGE SCALE GENOMIC DNA]</scope>
    <source>
        <strain evidence="4 6">SSC/2</strain>
    </source>
</reference>
<dbReference type="GO" id="GO:0003677">
    <property type="term" value="F:DNA binding"/>
    <property type="evidence" value="ECO:0007669"/>
    <property type="project" value="UniProtKB-KW"/>
</dbReference>
<dbReference type="SMART" id="SM00487">
    <property type="entry name" value="DEXDc"/>
    <property type="match status" value="1"/>
</dbReference>
<feature type="domain" description="Helicase C-terminal" evidence="3">
    <location>
        <begin position="593"/>
        <end position="758"/>
    </location>
</feature>
<dbReference type="PROSITE" id="PS51194">
    <property type="entry name" value="HELICASE_CTER"/>
    <property type="match status" value="1"/>
</dbReference>
<sequence length="1117" mass="130251">MQTNFDFLVQTDRFKDFAMQAAEAERSIAISPSTAAILSRRALELAVRWVYVHDDALTMPYRDNISSLIHEYSFRKLIQPKLFDMLKYTIKLGNVAVHTNTNVKHDAAVLSLRCVFQFCKWIDYCYGENYINRHYDMSLLPDAGKEKKTQEELENLQKELSGKDQKLEEAIKENEKLREEMTKLRKENETGRSYEVDKDTEAETRRKYIDLDLAEAGWTIGKDCLTEVPVTGMPNSTGKGYADYVLYSNNGKPLAVIEAKRSSVDPMKGSHQAKLYADCLENQYQQRPIIFITNGFEMQIIDDAQDDPQRVVSGIFTKEDLQRMVDQRTSKKPLIHLEIQDKITNRPYQKEAVTVLCESIMNHHRKLLLVQATGSGKTRVSISLVDVLRRHNYVKNILFLADRKALVSQAKKSYSNLLPDLTVCNLLENKEDPESSRMIFSTYPTMLNAIDETKKKDGKKLFTPAHFDLIIVDESHRSIYKKYQEIFHYFDAVLLGMTATPKDEIDKNTYTIFDLERGVPTYAYELDEAVKEGYLVDYRTREYKTKIMEEGIHYDQLSEEEKEAFDDEFDDDENVEKDIPNTAVNRWLFNKDTIDLVLINLMREGLKVEGGDKLGKTIIFARNSKHAKAIVKRFQKLFPEKGSHFIKQIDYSIKESEHLIEQFEEKDKMPQIAVSVDMLDTGIDVPEILNLVFFKKVRSYAKFCQMIGRGTRLCKDLLGPGMDKEKFLIFDYCNNFEYFRVNPHGKDSGFIETLAEKIFLCKARIVRELQDTDYQKDEDFREYRNTLVKELMQAISDLNDKSFIVKHHLKYVLRYREQKSWDILETEAMADLKKHIAPIIEAEKEYELARRFDYLMYSIELAMLEQKNPSKNIGAVVGIAEKLSLMQDSVPQIKEQKYILDKVQTNEFWEKAFILEMDVVRKALRDLIQFLPKKTQRIVYTDFADQVIEYQENTPIEMGNRLENYRKKVEFYLKEHQDNMAVCKLRNNQPLQKSDMQELERILWQELGSKEDYTKEYGDTPVGILVRKITGMDQQAANEAFNEFLNEEKLNADQIRFVRLIVDYISVNGMIEDRRVMMDEPFRSVGSIGQIFENDMDIAMKIMTVIDQIKQNAEVTV</sequence>
<dbReference type="GO" id="GO:0009307">
    <property type="term" value="P:DNA restriction-modification system"/>
    <property type="evidence" value="ECO:0007669"/>
    <property type="project" value="UniProtKB-KW"/>
</dbReference>
<accession>D4MWT6</accession>
<evidence type="ECO:0000259" key="2">
    <source>
        <dbReference type="PROSITE" id="PS51192"/>
    </source>
</evidence>
<dbReference type="InterPro" id="IPR013670">
    <property type="entry name" value="EcoEI_R_C_dom"/>
</dbReference>
<dbReference type="CDD" id="cd18799">
    <property type="entry name" value="SF2_C_EcoAI-like"/>
    <property type="match status" value="1"/>
</dbReference>
<dbReference type="InterPro" id="IPR007409">
    <property type="entry name" value="Restrct_endonuc_type1_HsdR_N"/>
</dbReference>
<evidence type="ECO:0000259" key="3">
    <source>
        <dbReference type="PROSITE" id="PS51194"/>
    </source>
</evidence>
<dbReference type="GO" id="GO:0005829">
    <property type="term" value="C:cytosol"/>
    <property type="evidence" value="ECO:0007669"/>
    <property type="project" value="TreeGrafter"/>
</dbReference>
<dbReference type="RefSeq" id="WP_015530887.1">
    <property type="nucleotide sequence ID" value="NC_021016.1"/>
</dbReference>
<dbReference type="Pfam" id="PF04851">
    <property type="entry name" value="ResIII"/>
    <property type="match status" value="1"/>
</dbReference>
<dbReference type="EMBL" id="FP929061">
    <property type="protein sequence ID" value="CBL39852.1"/>
    <property type="molecule type" value="Genomic_DNA"/>
</dbReference>
<proteinExistence type="predicted"/>
<dbReference type="SUPFAM" id="SSF52540">
    <property type="entry name" value="P-loop containing nucleoside triphosphate hydrolases"/>
    <property type="match status" value="2"/>
</dbReference>
<dbReference type="PATRIC" id="fig|245018.3.peg.488"/>
<keyword evidence="4" id="KW-0067">ATP-binding</keyword>
<evidence type="ECO:0000313" key="7">
    <source>
        <dbReference type="Proteomes" id="UP000095564"/>
    </source>
</evidence>
<reference evidence="4 6" key="1">
    <citation type="submission" date="2010-03" db="EMBL/GenBank/DDBJ databases">
        <title>The genome sequence of Clostridiales sp. SSC/2.</title>
        <authorList>
            <consortium name="metaHIT consortium -- http://www.metahit.eu/"/>
            <person name="Pajon A."/>
            <person name="Turner K."/>
            <person name="Parkhill J."/>
            <person name="Duncan S."/>
            <person name="Flint H."/>
        </authorList>
    </citation>
    <scope>NUCLEOTIDE SEQUENCE [LARGE SCALE GENOMIC DNA]</scope>
    <source>
        <strain evidence="4 6">SSC/2</strain>
    </source>
</reference>
<evidence type="ECO:0000313" key="5">
    <source>
        <dbReference type="EMBL" id="CUP26571.1"/>
    </source>
</evidence>
<evidence type="ECO:0000313" key="4">
    <source>
        <dbReference type="EMBL" id="CBL39852.1"/>
    </source>
</evidence>
<dbReference type="AlphaFoldDB" id="D4MWT6"/>
<dbReference type="Gene3D" id="3.40.50.300">
    <property type="entry name" value="P-loop containing nucleotide triphosphate hydrolases"/>
    <property type="match status" value="2"/>
</dbReference>
<dbReference type="Proteomes" id="UP000095564">
    <property type="component" value="Unassembled WGS sequence"/>
</dbReference>
<dbReference type="InterPro" id="IPR006935">
    <property type="entry name" value="Helicase/UvrB_N"/>
</dbReference>
<dbReference type="InterPro" id="IPR025285">
    <property type="entry name" value="DUF4145"/>
</dbReference>
<dbReference type="Pfam" id="PF00271">
    <property type="entry name" value="Helicase_C"/>
    <property type="match status" value="1"/>
</dbReference>
<keyword evidence="4" id="KW-0347">Helicase</keyword>
<dbReference type="Proteomes" id="UP000008960">
    <property type="component" value="Chromosome"/>
</dbReference>
<protein>
    <submittedName>
        <fullName evidence="4">Type I site-specific restriction-modification system, R (Restriction) subunit and related helicases</fullName>
    </submittedName>
    <submittedName>
        <fullName evidence="5">Type-1 restriction enzyme R protein</fullName>
        <ecNumber evidence="4 5">3.1.21.3</ecNumber>
    </submittedName>
</protein>